<evidence type="ECO:0000256" key="7">
    <source>
        <dbReference type="ARBA" id="ARBA00022741"/>
    </source>
</evidence>
<feature type="compositionally biased region" description="Low complexity" evidence="13">
    <location>
        <begin position="305"/>
        <end position="323"/>
    </location>
</feature>
<dbReference type="PROSITE" id="PS50109">
    <property type="entry name" value="HIS_KIN"/>
    <property type="match status" value="1"/>
</dbReference>
<dbReference type="InterPro" id="IPR003594">
    <property type="entry name" value="HATPase_dom"/>
</dbReference>
<organism evidence="17">
    <name type="scientific">Pyricularia oryzae (strain Y34)</name>
    <name type="common">Rice blast fungus</name>
    <name type="synonym">Magnaporthe oryzae</name>
    <dbReference type="NCBI Taxonomy" id="1143189"/>
    <lineage>
        <taxon>Eukaryota</taxon>
        <taxon>Fungi</taxon>
        <taxon>Dikarya</taxon>
        <taxon>Ascomycota</taxon>
        <taxon>Pezizomycotina</taxon>
        <taxon>Sordariomycetes</taxon>
        <taxon>Sordariomycetidae</taxon>
        <taxon>Magnaporthales</taxon>
        <taxon>Pyriculariaceae</taxon>
        <taxon>Pyricularia</taxon>
    </lineage>
</organism>
<dbReference type="InterPro" id="IPR004358">
    <property type="entry name" value="Sig_transdc_His_kin-like_C"/>
</dbReference>
<dbReference type="PROSITE" id="PS50110">
    <property type="entry name" value="RESPONSE_REGULATORY"/>
    <property type="match status" value="1"/>
</dbReference>
<dbReference type="CDD" id="cd16922">
    <property type="entry name" value="HATPase_EvgS-ArcB-TorS-like"/>
    <property type="match status" value="1"/>
</dbReference>
<dbReference type="CDD" id="cd00130">
    <property type="entry name" value="PAS"/>
    <property type="match status" value="1"/>
</dbReference>
<dbReference type="FunFam" id="3.30.565.10:FF:000010">
    <property type="entry name" value="Sensor histidine kinase RcsC"/>
    <property type="match status" value="1"/>
</dbReference>
<evidence type="ECO:0000256" key="8">
    <source>
        <dbReference type="ARBA" id="ARBA00022777"/>
    </source>
</evidence>
<evidence type="ECO:0000256" key="3">
    <source>
        <dbReference type="ARBA" id="ARBA00012438"/>
    </source>
</evidence>
<dbReference type="Gene3D" id="3.30.450.20">
    <property type="entry name" value="PAS domain"/>
    <property type="match status" value="2"/>
</dbReference>
<dbReference type="Proteomes" id="UP000011086">
    <property type="component" value="Unassembled WGS sequence"/>
</dbReference>
<dbReference type="GO" id="GO:0005737">
    <property type="term" value="C:cytoplasm"/>
    <property type="evidence" value="ECO:0007669"/>
    <property type="project" value="UniProtKB-SubCell"/>
</dbReference>
<evidence type="ECO:0000313" key="17">
    <source>
        <dbReference type="EMBL" id="ELQ36823.1"/>
    </source>
</evidence>
<dbReference type="InterPro" id="IPR036890">
    <property type="entry name" value="HATPase_C_sf"/>
</dbReference>
<dbReference type="EMBL" id="JH793479">
    <property type="protein sequence ID" value="ELQ36823.1"/>
    <property type="molecule type" value="Genomic_DNA"/>
</dbReference>
<evidence type="ECO:0000256" key="4">
    <source>
        <dbReference type="ARBA" id="ARBA00022490"/>
    </source>
</evidence>
<dbReference type="InterPro" id="IPR013655">
    <property type="entry name" value="PAS_fold_3"/>
</dbReference>
<comment type="subcellular location">
    <subcellularLocation>
        <location evidence="2">Cytoplasm</location>
    </subcellularLocation>
</comment>
<dbReference type="SUPFAM" id="SSF47384">
    <property type="entry name" value="Homodimeric domain of signal transducing histidine kinase"/>
    <property type="match status" value="1"/>
</dbReference>
<evidence type="ECO:0000256" key="11">
    <source>
        <dbReference type="ARBA" id="ARBA00054109"/>
    </source>
</evidence>
<comment type="catalytic activity">
    <reaction evidence="1">
        <text>ATP + protein L-histidine = ADP + protein N-phospho-L-histidine.</text>
        <dbReference type="EC" id="2.7.13.3"/>
    </reaction>
</comment>
<dbReference type="InterPro" id="IPR000014">
    <property type="entry name" value="PAS"/>
</dbReference>
<dbReference type="SMART" id="SM00388">
    <property type="entry name" value="HisKA"/>
    <property type="match status" value="1"/>
</dbReference>
<dbReference type="SUPFAM" id="SSF52172">
    <property type="entry name" value="CheY-like"/>
    <property type="match status" value="1"/>
</dbReference>
<evidence type="ECO:0000256" key="5">
    <source>
        <dbReference type="ARBA" id="ARBA00022553"/>
    </source>
</evidence>
<dbReference type="SUPFAM" id="SSF55874">
    <property type="entry name" value="ATPase domain of HSP90 chaperone/DNA topoisomerase II/histidine kinase"/>
    <property type="match status" value="1"/>
</dbReference>
<dbReference type="Pfam" id="PF00072">
    <property type="entry name" value="Response_reg"/>
    <property type="match status" value="1"/>
</dbReference>
<evidence type="ECO:0000259" key="16">
    <source>
        <dbReference type="PROSITE" id="PS50112"/>
    </source>
</evidence>
<feature type="region of interest" description="Disordered" evidence="13">
    <location>
        <begin position="1389"/>
        <end position="1436"/>
    </location>
</feature>
<dbReference type="EC" id="2.7.13.3" evidence="3"/>
<feature type="region of interest" description="Disordered" evidence="13">
    <location>
        <begin position="299"/>
        <end position="323"/>
    </location>
</feature>
<dbReference type="InterPro" id="IPR036097">
    <property type="entry name" value="HisK_dim/P_sf"/>
</dbReference>
<dbReference type="SMART" id="SM00086">
    <property type="entry name" value="PAC"/>
    <property type="match status" value="2"/>
</dbReference>
<reference evidence="17" key="1">
    <citation type="journal article" date="2012" name="PLoS Genet.">
        <title>Comparative analysis of the genomes of two field isolates of the rice blast fungus Magnaporthe oryzae.</title>
        <authorList>
            <person name="Xue M."/>
            <person name="Yang J."/>
            <person name="Li Z."/>
            <person name="Hu S."/>
            <person name="Yao N."/>
            <person name="Dean R.A."/>
            <person name="Zhao W."/>
            <person name="Shen M."/>
            <person name="Zhang H."/>
            <person name="Li C."/>
            <person name="Liu L."/>
            <person name="Cao L."/>
            <person name="Xu X."/>
            <person name="Xing Y."/>
            <person name="Hsiang T."/>
            <person name="Zhang Z."/>
            <person name="Xu J.R."/>
            <person name="Peng Y.L."/>
        </authorList>
    </citation>
    <scope>NUCLEOTIDE SEQUENCE</scope>
    <source>
        <strain evidence="17">Y34</strain>
    </source>
</reference>
<dbReference type="CDD" id="cd17546">
    <property type="entry name" value="REC_hyHK_CKI1_RcsC-like"/>
    <property type="match status" value="1"/>
</dbReference>
<dbReference type="PROSITE" id="PS50112">
    <property type="entry name" value="PAS"/>
    <property type="match status" value="1"/>
</dbReference>
<feature type="region of interest" description="Disordered" evidence="13">
    <location>
        <begin position="1"/>
        <end position="52"/>
    </location>
</feature>
<evidence type="ECO:0000259" key="14">
    <source>
        <dbReference type="PROSITE" id="PS50109"/>
    </source>
</evidence>
<dbReference type="PRINTS" id="PR00344">
    <property type="entry name" value="BCTRLSENSOR"/>
</dbReference>
<evidence type="ECO:0000256" key="9">
    <source>
        <dbReference type="ARBA" id="ARBA00022840"/>
    </source>
</evidence>
<keyword evidence="9" id="KW-0067">ATP-binding</keyword>
<feature type="compositionally biased region" description="Polar residues" evidence="13">
    <location>
        <begin position="1334"/>
        <end position="1350"/>
    </location>
</feature>
<dbReference type="GO" id="GO:0005524">
    <property type="term" value="F:ATP binding"/>
    <property type="evidence" value="ECO:0007669"/>
    <property type="project" value="UniProtKB-KW"/>
</dbReference>
<evidence type="ECO:0000256" key="6">
    <source>
        <dbReference type="ARBA" id="ARBA00022679"/>
    </source>
</evidence>
<dbReference type="Pfam" id="PF02518">
    <property type="entry name" value="HATPase_c"/>
    <property type="match status" value="1"/>
</dbReference>
<keyword evidence="10" id="KW-0902">Two-component regulatory system</keyword>
<evidence type="ECO:0000256" key="2">
    <source>
        <dbReference type="ARBA" id="ARBA00004496"/>
    </source>
</evidence>
<dbReference type="SMART" id="SM00091">
    <property type="entry name" value="PAS"/>
    <property type="match status" value="2"/>
</dbReference>
<proteinExistence type="predicted"/>
<feature type="region of interest" description="Disordered" evidence="13">
    <location>
        <begin position="190"/>
        <end position="217"/>
    </location>
</feature>
<dbReference type="FunFam" id="1.10.287.130:FF:000002">
    <property type="entry name" value="Two-component osmosensing histidine kinase"/>
    <property type="match status" value="1"/>
</dbReference>
<keyword evidence="8" id="KW-0418">Kinase</keyword>
<dbReference type="Gene3D" id="3.40.50.2300">
    <property type="match status" value="1"/>
</dbReference>
<keyword evidence="5 12" id="KW-0597">Phosphoprotein</keyword>
<dbReference type="PANTHER" id="PTHR45339">
    <property type="entry name" value="HYBRID SIGNAL TRANSDUCTION HISTIDINE KINASE J"/>
    <property type="match status" value="1"/>
</dbReference>
<dbReference type="GO" id="GO:0009365">
    <property type="term" value="C:protein histidine kinase complex"/>
    <property type="evidence" value="ECO:0007669"/>
    <property type="project" value="UniProtKB-ARBA"/>
</dbReference>
<dbReference type="Pfam" id="PF00512">
    <property type="entry name" value="HisKA"/>
    <property type="match status" value="1"/>
</dbReference>
<evidence type="ECO:0000256" key="10">
    <source>
        <dbReference type="ARBA" id="ARBA00023012"/>
    </source>
</evidence>
<dbReference type="Gene3D" id="1.10.287.130">
    <property type="match status" value="1"/>
</dbReference>
<feature type="region of interest" description="Disordered" evidence="13">
    <location>
        <begin position="1318"/>
        <end position="1350"/>
    </location>
</feature>
<dbReference type="CDD" id="cd00082">
    <property type="entry name" value="HisKA"/>
    <property type="match status" value="1"/>
</dbReference>
<dbReference type="FunFam" id="3.30.450.20:FF:000099">
    <property type="entry name" value="Sensory box sensor histidine kinase"/>
    <property type="match status" value="1"/>
</dbReference>
<feature type="region of interest" description="Disordered" evidence="13">
    <location>
        <begin position="1077"/>
        <end position="1106"/>
    </location>
</feature>
<dbReference type="Pfam" id="PF08447">
    <property type="entry name" value="PAS_3"/>
    <property type="match status" value="1"/>
</dbReference>
<keyword evidence="4" id="KW-0963">Cytoplasm</keyword>
<feature type="compositionally biased region" description="Polar residues" evidence="13">
    <location>
        <begin position="1425"/>
        <end position="1436"/>
    </location>
</feature>
<comment type="function">
    <text evidence="11">Involved in the control of the SAPK-dependent transcriptional response to peroxide stress. Regulates sty1 activity.</text>
</comment>
<dbReference type="InterPro" id="IPR001789">
    <property type="entry name" value="Sig_transdc_resp-reg_receiver"/>
</dbReference>
<dbReference type="Gene3D" id="3.30.565.10">
    <property type="entry name" value="Histidine kinase-like ATPase, C-terminal domain"/>
    <property type="match status" value="1"/>
</dbReference>
<dbReference type="SMART" id="SM00448">
    <property type="entry name" value="REC"/>
    <property type="match status" value="1"/>
</dbReference>
<feature type="modified residue" description="4-aspartylphosphate" evidence="12">
    <location>
        <position position="1185"/>
    </location>
</feature>
<dbReference type="SMART" id="SM00387">
    <property type="entry name" value="HATPase_c"/>
    <property type="match status" value="1"/>
</dbReference>
<dbReference type="NCBIfam" id="TIGR00229">
    <property type="entry name" value="sensory_box"/>
    <property type="match status" value="1"/>
</dbReference>
<feature type="compositionally biased region" description="Polar residues" evidence="13">
    <location>
        <begin position="1089"/>
        <end position="1102"/>
    </location>
</feature>
<dbReference type="InterPro" id="IPR011006">
    <property type="entry name" value="CheY-like_superfamily"/>
</dbReference>
<dbReference type="PANTHER" id="PTHR45339:SF1">
    <property type="entry name" value="HYBRID SIGNAL TRANSDUCTION HISTIDINE KINASE J"/>
    <property type="match status" value="1"/>
</dbReference>
<sequence>MVSRDASIAGEAACETNPLGPLKHSEYENGRSGPDTGSFYSSKTSATEQYQPTPESIFASQHDDQINLSSSMLGFNNGSGDDIPPPRSPLTLSLPYVTAADLAFAALHYLPLPVLVLNSLKTVVLANEAMGRLLGFDADGPTAMTVQERLKGRTISQVGIDLLQDGKVARLKWDNFLDLVADNVSLGPTFRPTEGADGSSTPTWASENSDAKQPPRPQTCVDVIISKDDVGKPKATWPHRVSKSNPELYTYAKMLISVWEVDGQMYFTLTFTNTESKVDASARHKKSVAQPSLIEDAKSRSVYATHSSSTGTSSIESPTSSHSSLITPVSLGLSPFPPFGPPNSSTNQNGPSILTKLLTMKDATLDNSQMPILAMWKDGSASFPNKAARAMFRTDQSDASEGDALLRRWDVYDEDFTQALEPQDYPISILLRTETPFTGIRIGMYNPDGQKVVFDVLGEAIKDEQTGEFLAGVIYCRDVSPMKQIINNMKELEDEKFRLICDTMPQLVWTTTPDGRHDFYNDRWYRYTGLTKGDSLGLGWKHPFHPDDMPEAERRWARSLATGQPYDVEYRCRNKDGEWRWMLGRALPLRDPETKEIKKWFGEIYPLCNSLASASDSDFFFHLNAGTCTDVHESIQAKVTAERLREQLLTVITHAHVTIFTVDNDRNVTMLEGALRWDATGENYRDLEGDSKWYVGRNMYEVFNTLNSHLEDGERPRFLEPIEAILAGKSTEDIQEHGFDGRWYRTRFIPVSAKLKTAEGFSNNAGSIEGVIGVIFDVTELRAREMDLVEQAKERRQLVANEAAAKEASRLKSQFLANMSHEIRTPITGVIGMSELLLDLELGDEEREYGENIYRSANALLAVINDILDFSKVESGHLDIEEVQFSLSVIVGDVNKMLSFAAERKNLDFQSEIASDIEEDLVVLGDPGRVRQIITNLLTNSIKFTKQGYVRFSVVKERETPDIIEIKFVVEDTGIGIDAQVRSRLFQPFSQGDASTARRFGGTGLGLTISKNLLELMKGRMTLESAEGKGTTATFWIPFNRPPNGSYEGNLVQIDALPDRLQSDISVSCNSLGESEQISTAATKGQADSRASTPSGNKSASSLRRKPSIALGPASPVLADLSMADRAEMHVLLVEDNLIIQQIAIKNIKKLGFKVDAVWNGKEALAYLEGAQDGKNPKPDIILMDVQMPVLDGYRTVHLLRHHFPYKTYVNDVPIVAMTASAIQGDRERCMQAGMDDYLAKPVKSKLLEKMLVRWTKDRRKLPEMTAGLSCSSSECGVSDGSLGTMESPALPPIMSDIADSLLLRRPKQHQQPAVLPVPENINEDNGNGGEMPDSSTPMPIQEGPQSSGFRLLSNESEGAKFQKPLRIMEASERAMHSRDDKLVNAAEDEFSRPSPSYSLEAPLGMGSGFLTEENMGRLGLQEALKQQRSSGPGEG</sequence>
<evidence type="ECO:0000256" key="1">
    <source>
        <dbReference type="ARBA" id="ARBA00000085"/>
    </source>
</evidence>
<evidence type="ECO:0000256" key="13">
    <source>
        <dbReference type="SAM" id="MobiDB-lite"/>
    </source>
</evidence>
<feature type="compositionally biased region" description="Polar residues" evidence="13">
    <location>
        <begin position="198"/>
        <end position="208"/>
    </location>
</feature>
<evidence type="ECO:0000256" key="12">
    <source>
        <dbReference type="PROSITE-ProRule" id="PRU00169"/>
    </source>
</evidence>
<evidence type="ECO:0000259" key="15">
    <source>
        <dbReference type="PROSITE" id="PS50110"/>
    </source>
</evidence>
<dbReference type="InterPro" id="IPR035965">
    <property type="entry name" value="PAS-like_dom_sf"/>
</dbReference>
<feature type="domain" description="Histidine kinase" evidence="14">
    <location>
        <begin position="818"/>
        <end position="1041"/>
    </location>
</feature>
<feature type="compositionally biased region" description="Polar residues" evidence="13">
    <location>
        <begin position="38"/>
        <end position="52"/>
    </location>
</feature>
<feature type="domain" description="PAS" evidence="16">
    <location>
        <begin position="493"/>
        <end position="563"/>
    </location>
</feature>
<dbReference type="GO" id="GO:0000155">
    <property type="term" value="F:phosphorelay sensor kinase activity"/>
    <property type="evidence" value="ECO:0007669"/>
    <property type="project" value="InterPro"/>
</dbReference>
<name>A0AA97NUX8_PYRO3</name>
<dbReference type="InterPro" id="IPR001610">
    <property type="entry name" value="PAC"/>
</dbReference>
<accession>A0AA97NUX8</accession>
<dbReference type="InterPro" id="IPR005467">
    <property type="entry name" value="His_kinase_dom"/>
</dbReference>
<dbReference type="GO" id="GO:1900745">
    <property type="term" value="P:positive regulation of p38MAPK cascade"/>
    <property type="evidence" value="ECO:0007669"/>
    <property type="project" value="UniProtKB-ARBA"/>
</dbReference>
<dbReference type="SUPFAM" id="SSF55785">
    <property type="entry name" value="PYP-like sensor domain (PAS domain)"/>
    <property type="match status" value="1"/>
</dbReference>
<keyword evidence="7" id="KW-0547">Nucleotide-binding</keyword>
<gene>
    <name evidence="17" type="ORF">OOU_Y34scaffold00636g16</name>
</gene>
<keyword evidence="6" id="KW-0808">Transferase</keyword>
<protein>
    <recommendedName>
        <fullName evidence="3">histidine kinase</fullName>
        <ecNumber evidence="3">2.7.13.3</ecNumber>
    </recommendedName>
</protein>
<dbReference type="InterPro" id="IPR003661">
    <property type="entry name" value="HisK_dim/P_dom"/>
</dbReference>
<feature type="domain" description="Response regulatory" evidence="15">
    <location>
        <begin position="1130"/>
        <end position="1256"/>
    </location>
</feature>